<feature type="region of interest" description="Disordered" evidence="1">
    <location>
        <begin position="146"/>
        <end position="225"/>
    </location>
</feature>
<accession>A0A839EAH7</accession>
<organism evidence="2 3">
    <name type="scientific">Halosaccharopolyspora lacisalsi</name>
    <dbReference type="NCBI Taxonomy" id="1000566"/>
    <lineage>
        <taxon>Bacteria</taxon>
        <taxon>Bacillati</taxon>
        <taxon>Actinomycetota</taxon>
        <taxon>Actinomycetes</taxon>
        <taxon>Pseudonocardiales</taxon>
        <taxon>Pseudonocardiaceae</taxon>
        <taxon>Halosaccharopolyspora</taxon>
    </lineage>
</organism>
<keyword evidence="3" id="KW-1185">Reference proteome</keyword>
<protein>
    <submittedName>
        <fullName evidence="2">Uncharacterized protein</fullName>
    </submittedName>
</protein>
<dbReference type="Proteomes" id="UP000569329">
    <property type="component" value="Unassembled WGS sequence"/>
</dbReference>
<sequence>MAHTPSDGSTNPPIVALRQTRGSAPISGDLFTATADPLVVAFQTTVLFHDPNNGALTLPQLRQRWNASERGARAARRALIDRGFWVELDERQPNGRFRRITLFSEIRLGEQDLAELAIQYPPSSRIRCGGNDYLVGPSGELAHRSCTSADSGNVSAGHAESAPAQTRKLSTGPAPAQTRHDQGVHKTGPAPAQTRHDQEKQDISADHADSAPAQTDASSRRDDDEKHACMDVVSQFWKLISSSIAMIDPPGRSNVQSQVQTALQSGWTPESLTHWVHTQLTAAKKRTTVRSPAGFVISQLREIPAVAETAGPVEPKSDFPEWCGQCGDPDDPKRELKCRNNVRARTWPDGTPCSCRTADADAA</sequence>
<dbReference type="AlphaFoldDB" id="A0A839EAH7"/>
<proteinExistence type="predicted"/>
<dbReference type="RefSeq" id="WP_182546998.1">
    <property type="nucleotide sequence ID" value="NZ_JACGWZ010000010.1"/>
</dbReference>
<feature type="compositionally biased region" description="Basic and acidic residues" evidence="1">
    <location>
        <begin position="194"/>
        <end position="209"/>
    </location>
</feature>
<evidence type="ECO:0000256" key="1">
    <source>
        <dbReference type="SAM" id="MobiDB-lite"/>
    </source>
</evidence>
<evidence type="ECO:0000313" key="2">
    <source>
        <dbReference type="EMBL" id="MBA8827848.1"/>
    </source>
</evidence>
<evidence type="ECO:0000313" key="3">
    <source>
        <dbReference type="Proteomes" id="UP000569329"/>
    </source>
</evidence>
<reference evidence="2 3" key="1">
    <citation type="submission" date="2020-07" db="EMBL/GenBank/DDBJ databases">
        <title>Sequencing the genomes of 1000 actinobacteria strains.</title>
        <authorList>
            <person name="Klenk H.-P."/>
        </authorList>
    </citation>
    <scope>NUCLEOTIDE SEQUENCE [LARGE SCALE GENOMIC DNA]</scope>
    <source>
        <strain evidence="2 3">DSM 45975</strain>
    </source>
</reference>
<gene>
    <name evidence="2" type="ORF">FHX42_005255</name>
</gene>
<name>A0A839EAH7_9PSEU</name>
<dbReference type="EMBL" id="JACGWZ010000010">
    <property type="protein sequence ID" value="MBA8827848.1"/>
    <property type="molecule type" value="Genomic_DNA"/>
</dbReference>
<comment type="caution">
    <text evidence="2">The sequence shown here is derived from an EMBL/GenBank/DDBJ whole genome shotgun (WGS) entry which is preliminary data.</text>
</comment>